<dbReference type="AlphaFoldDB" id="A0A367J2F6"/>
<evidence type="ECO:0000313" key="1">
    <source>
        <dbReference type="EMBL" id="RCH84118.1"/>
    </source>
</evidence>
<dbReference type="Proteomes" id="UP000253551">
    <property type="component" value="Unassembled WGS sequence"/>
</dbReference>
<evidence type="ECO:0000313" key="2">
    <source>
        <dbReference type="Proteomes" id="UP000253551"/>
    </source>
</evidence>
<accession>A0A367J2F6</accession>
<keyword evidence="2" id="KW-1185">Reference proteome</keyword>
<reference evidence="1 2" key="1">
    <citation type="journal article" date="2018" name="G3 (Bethesda)">
        <title>Phylogenetic and Phylogenomic Definition of Rhizopus Species.</title>
        <authorList>
            <person name="Gryganskyi A.P."/>
            <person name="Golan J."/>
            <person name="Dolatabadi S."/>
            <person name="Mondo S."/>
            <person name="Robb S."/>
            <person name="Idnurm A."/>
            <person name="Muszewska A."/>
            <person name="Steczkiewicz K."/>
            <person name="Masonjones S."/>
            <person name="Liao H.L."/>
            <person name="Gajdeczka M.T."/>
            <person name="Anike F."/>
            <person name="Vuek A."/>
            <person name="Anishchenko I.M."/>
            <person name="Voigt K."/>
            <person name="de Hoog G.S."/>
            <person name="Smith M.E."/>
            <person name="Heitman J."/>
            <person name="Vilgalys R."/>
            <person name="Stajich J.E."/>
        </authorList>
    </citation>
    <scope>NUCLEOTIDE SEQUENCE [LARGE SCALE GENOMIC DNA]</scope>
    <source>
        <strain evidence="1 2">LSU 92-RS-03</strain>
    </source>
</reference>
<gene>
    <name evidence="1" type="ORF">CU098_003220</name>
</gene>
<dbReference type="EMBL" id="PJQM01004536">
    <property type="protein sequence ID" value="RCH84118.1"/>
    <property type="molecule type" value="Genomic_DNA"/>
</dbReference>
<comment type="caution">
    <text evidence="1">The sequence shown here is derived from an EMBL/GenBank/DDBJ whole genome shotgun (WGS) entry which is preliminary data.</text>
</comment>
<proteinExistence type="predicted"/>
<organism evidence="1 2">
    <name type="scientific">Rhizopus stolonifer</name>
    <name type="common">Rhizopus nigricans</name>
    <dbReference type="NCBI Taxonomy" id="4846"/>
    <lineage>
        <taxon>Eukaryota</taxon>
        <taxon>Fungi</taxon>
        <taxon>Fungi incertae sedis</taxon>
        <taxon>Mucoromycota</taxon>
        <taxon>Mucoromycotina</taxon>
        <taxon>Mucoromycetes</taxon>
        <taxon>Mucorales</taxon>
        <taxon>Mucorineae</taxon>
        <taxon>Rhizopodaceae</taxon>
        <taxon>Rhizopus</taxon>
    </lineage>
</organism>
<sequence length="92" mass="11025">METPKGHPTLWKNFCQVFRCSVELVTGFAKYFCKAKSKKSSRANKKYSSNKRDDNDEIFLLKRQYREENEYLQKLVKRRKAENDESKVKILK</sequence>
<protein>
    <submittedName>
        <fullName evidence="1">Uncharacterized protein</fullName>
    </submittedName>
</protein>
<name>A0A367J2F6_RHIST</name>
<feature type="non-terminal residue" evidence="1">
    <location>
        <position position="92"/>
    </location>
</feature>